<evidence type="ECO:0000256" key="2">
    <source>
        <dbReference type="SAM" id="MobiDB-lite"/>
    </source>
</evidence>
<accession>A0A0D2M5F1</accession>
<name>A0A0D2M5F1_9CHLO</name>
<dbReference type="GO" id="GO:0043625">
    <property type="term" value="C:delta DNA polymerase complex"/>
    <property type="evidence" value="ECO:0007669"/>
    <property type="project" value="TreeGrafter"/>
</dbReference>
<feature type="compositionally biased region" description="Acidic residues" evidence="2">
    <location>
        <begin position="28"/>
        <end position="54"/>
    </location>
</feature>
<dbReference type="Proteomes" id="UP000054498">
    <property type="component" value="Unassembled WGS sequence"/>
</dbReference>
<evidence type="ECO:0000313" key="4">
    <source>
        <dbReference type="EMBL" id="KIY98689.1"/>
    </source>
</evidence>
<dbReference type="GO" id="GO:0006287">
    <property type="term" value="P:base-excision repair, gap-filling"/>
    <property type="evidence" value="ECO:0007669"/>
    <property type="project" value="TreeGrafter"/>
</dbReference>
<dbReference type="PANTHER" id="PTHR10322:SF23">
    <property type="entry name" value="DNA POLYMERASE DELTA CATALYTIC SUBUNIT"/>
    <property type="match status" value="1"/>
</dbReference>
<gene>
    <name evidence="4" type="ORF">MNEG_9271</name>
</gene>
<keyword evidence="5" id="KW-1185">Reference proteome</keyword>
<evidence type="ECO:0000313" key="5">
    <source>
        <dbReference type="Proteomes" id="UP000054498"/>
    </source>
</evidence>
<feature type="region of interest" description="Disordered" evidence="2">
    <location>
        <begin position="1"/>
        <end position="58"/>
    </location>
</feature>
<feature type="non-terminal residue" evidence="4">
    <location>
        <position position="388"/>
    </location>
</feature>
<keyword evidence="4" id="KW-0808">Transferase</keyword>
<dbReference type="Pfam" id="PF03104">
    <property type="entry name" value="DNA_pol_B_exo1"/>
    <property type="match status" value="1"/>
</dbReference>
<protein>
    <recommendedName>
        <fullName evidence="1">DNA polymerase delta catalytic subunit</fullName>
    </recommendedName>
</protein>
<dbReference type="InterPro" id="IPR012337">
    <property type="entry name" value="RNaseH-like_sf"/>
</dbReference>
<dbReference type="OrthoDB" id="2414538at2759"/>
<dbReference type="GO" id="GO:0003676">
    <property type="term" value="F:nucleic acid binding"/>
    <property type="evidence" value="ECO:0007669"/>
    <property type="project" value="InterPro"/>
</dbReference>
<dbReference type="RefSeq" id="XP_013897709.1">
    <property type="nucleotide sequence ID" value="XM_014042255.1"/>
</dbReference>
<dbReference type="SUPFAM" id="SSF53098">
    <property type="entry name" value="Ribonuclease H-like"/>
    <property type="match status" value="1"/>
</dbReference>
<organism evidence="4 5">
    <name type="scientific">Monoraphidium neglectum</name>
    <dbReference type="NCBI Taxonomy" id="145388"/>
    <lineage>
        <taxon>Eukaryota</taxon>
        <taxon>Viridiplantae</taxon>
        <taxon>Chlorophyta</taxon>
        <taxon>core chlorophytes</taxon>
        <taxon>Chlorophyceae</taxon>
        <taxon>CS clade</taxon>
        <taxon>Sphaeropleales</taxon>
        <taxon>Selenastraceae</taxon>
        <taxon>Monoraphidium</taxon>
    </lineage>
</organism>
<sequence>MSGAGKRMASGPPGPSPPLTKRGPANEAFDDLIDEDDMFNDDDMPEEYMPDAEEGSLAGAEPDLCEAGRNWLRPPVNNLQPGCDALVFQQLEVDYTVGRPRTDVWPTQAKQVPVVRMYGVNDAGNSVCVFVHGFEPYFFCECPSHWVPEHYEELLQALRTHPRLMEGRGKGGLGVPPVTRVEAVQRADLWTYQGGRQKTYLRITVAMPNLVPAAKGALEDGSLRIGGDPQGLRLQTFEANVIYALRFMVDTGMGGGSWVELPAGSWRRVPQDQAATYCQIEAHVKWDRIIVHPAEGEWSRIAPLRILSVDIECAGRKGHFPEASLDPVIQIASLVTALGQDKPLVRNILTLGTCAAIPGAEVMSFDNERDLLRRWTALVLETDPDVII</sequence>
<dbReference type="EMBL" id="KK102096">
    <property type="protein sequence ID" value="KIY98689.1"/>
    <property type="molecule type" value="Genomic_DNA"/>
</dbReference>
<dbReference type="AlphaFoldDB" id="A0A0D2M5F1"/>
<dbReference type="GeneID" id="25742146"/>
<dbReference type="GO" id="GO:0008296">
    <property type="term" value="F:3'-5'-DNA exonuclease activity"/>
    <property type="evidence" value="ECO:0007669"/>
    <property type="project" value="TreeGrafter"/>
</dbReference>
<dbReference type="GO" id="GO:0045004">
    <property type="term" value="P:DNA replication proofreading"/>
    <property type="evidence" value="ECO:0007669"/>
    <property type="project" value="TreeGrafter"/>
</dbReference>
<dbReference type="Gene3D" id="2.40.50.730">
    <property type="match status" value="2"/>
</dbReference>
<keyword evidence="4" id="KW-0548">Nucleotidyltransferase</keyword>
<dbReference type="InterPro" id="IPR050240">
    <property type="entry name" value="DNA_pol_type-B"/>
</dbReference>
<dbReference type="Gene3D" id="3.30.420.10">
    <property type="entry name" value="Ribonuclease H-like superfamily/Ribonuclease H"/>
    <property type="match status" value="1"/>
</dbReference>
<dbReference type="GO" id="GO:0003887">
    <property type="term" value="F:DNA-directed DNA polymerase activity"/>
    <property type="evidence" value="ECO:0007669"/>
    <property type="project" value="TreeGrafter"/>
</dbReference>
<reference evidence="4 5" key="1">
    <citation type="journal article" date="2013" name="BMC Genomics">
        <title>Reconstruction of the lipid metabolism for the microalga Monoraphidium neglectum from its genome sequence reveals characteristics suitable for biofuel production.</title>
        <authorList>
            <person name="Bogen C."/>
            <person name="Al-Dilaimi A."/>
            <person name="Albersmeier A."/>
            <person name="Wichmann J."/>
            <person name="Grundmann M."/>
            <person name="Rupp O."/>
            <person name="Lauersen K.J."/>
            <person name="Blifernez-Klassen O."/>
            <person name="Kalinowski J."/>
            <person name="Goesmann A."/>
            <person name="Mussgnug J.H."/>
            <person name="Kruse O."/>
        </authorList>
    </citation>
    <scope>NUCLEOTIDE SEQUENCE [LARGE SCALE GENOMIC DNA]</scope>
    <source>
        <strain evidence="4 5">SAG 48.87</strain>
    </source>
</reference>
<evidence type="ECO:0000259" key="3">
    <source>
        <dbReference type="Pfam" id="PF03104"/>
    </source>
</evidence>
<dbReference type="KEGG" id="mng:MNEG_9271"/>
<dbReference type="STRING" id="145388.A0A0D2M5F1"/>
<dbReference type="InterPro" id="IPR006133">
    <property type="entry name" value="DNA-dir_DNA_pol_B_exonuc"/>
</dbReference>
<evidence type="ECO:0000256" key="1">
    <source>
        <dbReference type="ARBA" id="ARBA00024411"/>
    </source>
</evidence>
<feature type="domain" description="DNA-directed DNA polymerase family B exonuclease" evidence="3">
    <location>
        <begin position="235"/>
        <end position="388"/>
    </location>
</feature>
<dbReference type="PANTHER" id="PTHR10322">
    <property type="entry name" value="DNA POLYMERASE CATALYTIC SUBUNIT"/>
    <property type="match status" value="1"/>
</dbReference>
<dbReference type="InterPro" id="IPR036397">
    <property type="entry name" value="RNaseH_sf"/>
</dbReference>
<dbReference type="GO" id="GO:0006297">
    <property type="term" value="P:nucleotide-excision repair, DNA gap filling"/>
    <property type="evidence" value="ECO:0007669"/>
    <property type="project" value="TreeGrafter"/>
</dbReference>
<proteinExistence type="predicted"/>